<keyword evidence="1" id="KW-0009">Actin-binding</keyword>
<sequence>EEVREFFVGVRGGGGSKSGLLVGSVAGIEGGVSLRRASSIRRAFTTGTASLKRKSRVLQVKFQTDGLIETLRRTAIHYVHCFLPQHNGGLAELRSSPSTPTTPTGTGDLASSQTLNIPLLRSQFRGAQLLDAVRLYKQGFPDSMAIPEFKRRFGLLSSQSNTSLVEDAAVTPAGRIEDVLAGMDLDPSSYRIGLTQSDLPKYGSATDCSNQEGREVGVILSCVRPLPWEHPLTEKRSGPAFWR</sequence>
<organism evidence="2">
    <name type="scientific">Cyprideis torosa</name>
    <dbReference type="NCBI Taxonomy" id="163714"/>
    <lineage>
        <taxon>Eukaryota</taxon>
        <taxon>Metazoa</taxon>
        <taxon>Ecdysozoa</taxon>
        <taxon>Arthropoda</taxon>
        <taxon>Crustacea</taxon>
        <taxon>Oligostraca</taxon>
        <taxon>Ostracoda</taxon>
        <taxon>Podocopa</taxon>
        <taxon>Podocopida</taxon>
        <taxon>Cytherocopina</taxon>
        <taxon>Cytheroidea</taxon>
        <taxon>Cytherideidae</taxon>
        <taxon>Cyprideis</taxon>
    </lineage>
</organism>
<dbReference type="GO" id="GO:0005524">
    <property type="term" value="F:ATP binding"/>
    <property type="evidence" value="ECO:0007669"/>
    <property type="project" value="InterPro"/>
</dbReference>
<dbReference type="SUPFAM" id="SSF52540">
    <property type="entry name" value="P-loop containing nucleoside triphosphate hydrolases"/>
    <property type="match status" value="1"/>
</dbReference>
<feature type="non-terminal residue" evidence="2">
    <location>
        <position position="243"/>
    </location>
</feature>
<dbReference type="InterPro" id="IPR001609">
    <property type="entry name" value="Myosin_head_motor_dom-like"/>
</dbReference>
<evidence type="ECO:0000256" key="1">
    <source>
        <dbReference type="PROSITE-ProRule" id="PRU00782"/>
    </source>
</evidence>
<keyword evidence="1" id="KW-0518">Myosin</keyword>
<dbReference type="PROSITE" id="PS51456">
    <property type="entry name" value="MYOSIN_MOTOR"/>
    <property type="match status" value="1"/>
</dbReference>
<dbReference type="GO" id="GO:0003774">
    <property type="term" value="F:cytoskeletal motor activity"/>
    <property type="evidence" value="ECO:0007669"/>
    <property type="project" value="InterPro"/>
</dbReference>
<gene>
    <name evidence="2" type="ORF">CTOB1V02_LOCUS981</name>
</gene>
<proteinExistence type="inferred from homology"/>
<reference evidence="2" key="1">
    <citation type="submission" date="2020-11" db="EMBL/GenBank/DDBJ databases">
        <authorList>
            <person name="Tran Van P."/>
        </authorList>
    </citation>
    <scope>NUCLEOTIDE SEQUENCE</scope>
</reference>
<dbReference type="Gene3D" id="6.20.240.20">
    <property type="match status" value="1"/>
</dbReference>
<keyword evidence="1" id="KW-0505">Motor protein</keyword>
<comment type="caution">
    <text evidence="1">Lacks conserved residue(s) required for the propagation of feature annotation.</text>
</comment>
<feature type="non-terminal residue" evidence="2">
    <location>
        <position position="1"/>
    </location>
</feature>
<name>A0A7R8W5D0_9CRUS</name>
<protein>
    <submittedName>
        <fullName evidence="2">Uncharacterized protein</fullName>
    </submittedName>
</protein>
<dbReference type="OrthoDB" id="2914378at2759"/>
<evidence type="ECO:0000313" key="2">
    <source>
        <dbReference type="EMBL" id="CAD7222986.1"/>
    </source>
</evidence>
<comment type="similarity">
    <text evidence="1">Belongs to the TRAFAC class myosin-kinesin ATPase superfamily. Myosin family.</text>
</comment>
<dbReference type="GO" id="GO:0016459">
    <property type="term" value="C:myosin complex"/>
    <property type="evidence" value="ECO:0007669"/>
    <property type="project" value="UniProtKB-KW"/>
</dbReference>
<dbReference type="InterPro" id="IPR027417">
    <property type="entry name" value="P-loop_NTPase"/>
</dbReference>
<dbReference type="AlphaFoldDB" id="A0A7R8W5D0"/>
<dbReference type="EMBL" id="OB660134">
    <property type="protein sequence ID" value="CAD7222986.1"/>
    <property type="molecule type" value="Genomic_DNA"/>
</dbReference>
<accession>A0A7R8W5D0</accession>
<dbReference type="GO" id="GO:0003779">
    <property type="term" value="F:actin binding"/>
    <property type="evidence" value="ECO:0007669"/>
    <property type="project" value="UniProtKB-KW"/>
</dbReference>